<dbReference type="PANTHER" id="PTHR43725:SF53">
    <property type="entry name" value="UDP-ARABINOSE 4-EPIMERASE 1"/>
    <property type="match status" value="1"/>
</dbReference>
<feature type="domain" description="NAD-dependent epimerase/dehydratase" evidence="11">
    <location>
        <begin position="3"/>
        <end position="250"/>
    </location>
</feature>
<reference evidence="12 13" key="1">
    <citation type="submission" date="2016-10" db="EMBL/GenBank/DDBJ databases">
        <title>Description of Gloeomargarita lithophora gen. nov., sp. nov., a thylakoid-bearing basal-branching cyanobacterium with intracellular carbonates, and proposal for Gloeomargaritales ord. nov.</title>
        <authorList>
            <person name="Moreira D."/>
            <person name="Tavera R."/>
            <person name="Benzerara K."/>
            <person name="Skouri-Panet F."/>
            <person name="Couradeau E."/>
            <person name="Gerard E."/>
            <person name="Loussert C."/>
            <person name="Novelo E."/>
            <person name="Zivanovic Y."/>
            <person name="Lopez-Garcia P."/>
        </authorList>
    </citation>
    <scope>NUCLEOTIDE SEQUENCE [LARGE SCALE GENOMIC DNA]</scope>
    <source>
        <strain evidence="12 13">D10</strain>
    </source>
</reference>
<evidence type="ECO:0000256" key="6">
    <source>
        <dbReference type="ARBA" id="ARBA00018569"/>
    </source>
</evidence>
<dbReference type="EMBL" id="CP017675">
    <property type="protein sequence ID" value="APB32698.1"/>
    <property type="molecule type" value="Genomic_DNA"/>
</dbReference>
<evidence type="ECO:0000256" key="8">
    <source>
        <dbReference type="ARBA" id="ARBA00023235"/>
    </source>
</evidence>
<dbReference type="PANTHER" id="PTHR43725">
    <property type="entry name" value="UDP-GLUCOSE 4-EPIMERASE"/>
    <property type="match status" value="1"/>
</dbReference>
<comment type="similarity">
    <text evidence="4 10">Belongs to the NAD(P)-dependent epimerase/dehydratase family.</text>
</comment>
<dbReference type="KEGG" id="glt:GlitD10_0387"/>
<dbReference type="Gene3D" id="3.40.50.720">
    <property type="entry name" value="NAD(P)-binding Rossmann-like Domain"/>
    <property type="match status" value="1"/>
</dbReference>
<dbReference type="InterPro" id="IPR005886">
    <property type="entry name" value="UDP_G4E"/>
</dbReference>
<organism evidence="12 13">
    <name type="scientific">Gloeomargarita lithophora Alchichica-D10</name>
    <dbReference type="NCBI Taxonomy" id="1188229"/>
    <lineage>
        <taxon>Bacteria</taxon>
        <taxon>Bacillati</taxon>
        <taxon>Cyanobacteriota</taxon>
        <taxon>Cyanophyceae</taxon>
        <taxon>Gloeomargaritales</taxon>
        <taxon>Gloeomargaritaceae</taxon>
        <taxon>Gloeomargarita</taxon>
    </lineage>
</organism>
<proteinExistence type="inferred from homology"/>
<dbReference type="InterPro" id="IPR001509">
    <property type="entry name" value="Epimerase_deHydtase"/>
</dbReference>
<dbReference type="RefSeq" id="WP_071453389.1">
    <property type="nucleotide sequence ID" value="NZ_CP017675.1"/>
</dbReference>
<comment type="pathway">
    <text evidence="3 10">Carbohydrate metabolism; galactose metabolism.</text>
</comment>
<evidence type="ECO:0000256" key="7">
    <source>
        <dbReference type="ARBA" id="ARBA00023027"/>
    </source>
</evidence>
<evidence type="ECO:0000256" key="1">
    <source>
        <dbReference type="ARBA" id="ARBA00000083"/>
    </source>
</evidence>
<name>A0A1J0A9T0_9CYAN</name>
<sequence>MLILVTGGAGYIGSHTCKALAQAGFTPVVLDNFSTGHLWAVRWGEVITGDLADRELLVHVLKKYDIQAVVHFAASIEAGESMRRPDKYFRNNFINTLNLLEAMVETGVNRLIFSSTCAIYGEPQWLPLTENHPQNPVNPYGESKRAIEQALHWFSQAYGMQYAALRYFNAAGADLAGELGECHDPETHLIPRVLLALLAGTEIQIFGTDYDTPDGTAVRDFIHVADLAQAHVQALHYVQKNQDNLAVNLGTGRGYSVREVIAAVEQVTGQRVRVRETARRLGDAPMLVADVTLAQRELGWRCHHSDLHTIVQTAWKWHQGTYAKVQN</sequence>
<comment type="catalytic activity">
    <reaction evidence="1 10">
        <text>UDP-alpha-D-glucose = UDP-alpha-D-galactose</text>
        <dbReference type="Rhea" id="RHEA:22168"/>
        <dbReference type="ChEBI" id="CHEBI:58885"/>
        <dbReference type="ChEBI" id="CHEBI:66914"/>
        <dbReference type="EC" id="5.1.3.2"/>
    </reaction>
</comment>
<evidence type="ECO:0000256" key="4">
    <source>
        <dbReference type="ARBA" id="ARBA00007637"/>
    </source>
</evidence>
<evidence type="ECO:0000256" key="5">
    <source>
        <dbReference type="ARBA" id="ARBA00013189"/>
    </source>
</evidence>
<dbReference type="CDD" id="cd05247">
    <property type="entry name" value="UDP_G4E_1_SDR_e"/>
    <property type="match status" value="1"/>
</dbReference>
<evidence type="ECO:0000256" key="2">
    <source>
        <dbReference type="ARBA" id="ARBA00001911"/>
    </source>
</evidence>
<dbReference type="Pfam" id="PF01370">
    <property type="entry name" value="Epimerase"/>
    <property type="match status" value="1"/>
</dbReference>
<evidence type="ECO:0000259" key="11">
    <source>
        <dbReference type="Pfam" id="PF01370"/>
    </source>
</evidence>
<comment type="cofactor">
    <cofactor evidence="2 10">
        <name>NAD(+)</name>
        <dbReference type="ChEBI" id="CHEBI:57540"/>
    </cofactor>
</comment>
<evidence type="ECO:0000256" key="3">
    <source>
        <dbReference type="ARBA" id="ARBA00004947"/>
    </source>
</evidence>
<evidence type="ECO:0000313" key="13">
    <source>
        <dbReference type="Proteomes" id="UP000180235"/>
    </source>
</evidence>
<keyword evidence="7 10" id="KW-0520">NAD</keyword>
<dbReference type="Proteomes" id="UP000180235">
    <property type="component" value="Chromosome"/>
</dbReference>
<comment type="subunit">
    <text evidence="10">Homodimer.</text>
</comment>
<dbReference type="GO" id="GO:0003978">
    <property type="term" value="F:UDP-glucose 4-epimerase activity"/>
    <property type="evidence" value="ECO:0007669"/>
    <property type="project" value="UniProtKB-UniRule"/>
</dbReference>
<dbReference type="NCBIfam" id="TIGR01179">
    <property type="entry name" value="galE"/>
    <property type="match status" value="1"/>
</dbReference>
<evidence type="ECO:0000256" key="10">
    <source>
        <dbReference type="RuleBase" id="RU366046"/>
    </source>
</evidence>
<dbReference type="EC" id="5.1.3.2" evidence="5 10"/>
<keyword evidence="9 10" id="KW-0119">Carbohydrate metabolism</keyword>
<keyword evidence="8 10" id="KW-0413">Isomerase</keyword>
<evidence type="ECO:0000256" key="9">
    <source>
        <dbReference type="ARBA" id="ARBA00023277"/>
    </source>
</evidence>
<dbReference type="InterPro" id="IPR036291">
    <property type="entry name" value="NAD(P)-bd_dom_sf"/>
</dbReference>
<dbReference type="Gene3D" id="3.90.25.10">
    <property type="entry name" value="UDP-galactose 4-epimerase, domain 1"/>
    <property type="match status" value="1"/>
</dbReference>
<protein>
    <recommendedName>
        <fullName evidence="6 10">UDP-glucose 4-epimerase</fullName>
        <ecNumber evidence="5 10">5.1.3.2</ecNumber>
    </recommendedName>
</protein>
<accession>A0A1J0A9T0</accession>
<gene>
    <name evidence="12" type="ORF">GlitD10_0387</name>
</gene>
<dbReference type="AlphaFoldDB" id="A0A1J0A9T0"/>
<keyword evidence="13" id="KW-1185">Reference proteome</keyword>
<dbReference type="STRING" id="1188229.GlitD10_0387"/>
<dbReference type="SUPFAM" id="SSF51735">
    <property type="entry name" value="NAD(P)-binding Rossmann-fold domains"/>
    <property type="match status" value="1"/>
</dbReference>
<dbReference type="UniPathway" id="UPA00214"/>
<dbReference type="OrthoDB" id="9801785at2"/>
<dbReference type="GO" id="GO:0033499">
    <property type="term" value="P:galactose catabolic process via UDP-galactose, Leloir pathway"/>
    <property type="evidence" value="ECO:0007669"/>
    <property type="project" value="TreeGrafter"/>
</dbReference>
<evidence type="ECO:0000313" key="12">
    <source>
        <dbReference type="EMBL" id="APB32698.1"/>
    </source>
</evidence>